<gene>
    <name evidence="3" type="ORF">FK85_29450</name>
</gene>
<keyword evidence="4" id="KW-1185">Reference proteome</keyword>
<dbReference type="GO" id="GO:0016787">
    <property type="term" value="F:hydrolase activity"/>
    <property type="evidence" value="ECO:0007669"/>
    <property type="project" value="UniProtKB-KW"/>
</dbReference>
<dbReference type="AlphaFoldDB" id="A0A0F8D4Y9"/>
<comment type="similarity">
    <text evidence="1">Belongs to the metallo-dependent hydrolases superfamily.</text>
</comment>
<dbReference type="Proteomes" id="UP000053331">
    <property type="component" value="Unassembled WGS sequence"/>
</dbReference>
<dbReference type="InterPro" id="IPR006680">
    <property type="entry name" value="Amidohydro-rel"/>
</dbReference>
<evidence type="ECO:0000313" key="4">
    <source>
        <dbReference type="Proteomes" id="UP000053331"/>
    </source>
</evidence>
<dbReference type="SUPFAM" id="SSF51556">
    <property type="entry name" value="Metallo-dependent hydrolases"/>
    <property type="match status" value="1"/>
</dbReference>
<reference evidence="3 4" key="1">
    <citation type="journal article" date="2015" name="Genome Announc.">
        <title>Draft genome sequence of a Halorubrum H3 strain isolated from the burlinskoye salt lake (Altai Krai, Russia).</title>
        <authorList>
            <person name="Rozanov A.S."/>
            <person name="Bryanskaya A.V."/>
            <person name="Malup T.K."/>
            <person name="Kotenko A.V."/>
            <person name="Peltek S.E."/>
        </authorList>
    </citation>
    <scope>NUCLEOTIDE SEQUENCE [LARGE SCALE GENOMIC DNA]</scope>
    <source>
        <strain evidence="3 4">H3</strain>
    </source>
</reference>
<name>A0A0F8D4Y9_9EURY</name>
<evidence type="ECO:0000259" key="2">
    <source>
        <dbReference type="Pfam" id="PF04909"/>
    </source>
</evidence>
<evidence type="ECO:0000313" key="3">
    <source>
        <dbReference type="EMBL" id="KKF39319.1"/>
    </source>
</evidence>
<protein>
    <submittedName>
        <fullName evidence="3">Amidohydrolase</fullName>
    </submittedName>
</protein>
<dbReference type="Gene3D" id="3.20.20.140">
    <property type="entry name" value="Metal-dependent hydrolases"/>
    <property type="match status" value="1"/>
</dbReference>
<evidence type="ECO:0000256" key="1">
    <source>
        <dbReference type="ARBA" id="ARBA00038310"/>
    </source>
</evidence>
<dbReference type="RefSeq" id="WP_050026116.1">
    <property type="nucleotide sequence ID" value="NZ_JNFH02000066.1"/>
</dbReference>
<proteinExistence type="inferred from homology"/>
<sequence length="288" mass="32740">MRLVDTHTHVWGPDTADLPWYSADLPPEWSGPYPHTDLVADMDAAEIDEGVLMPTSIYGRDERANEYTLRAIEAHPERLWGVGVMDYFQDEPDLRQAVRRVTGHERMLGVRFHAAFEYGETPGEMDRQADWIADDALDPLYDELAAQDAAVFVLAKPGQYSTLATLAAANPDVTFVLEHMGWPDEGMVPDEAPWTDIETLAEHGNVYVKVSSIPRASGDAWPYETAGMFIRKLLSWFGPERLMLGSDYPWLDDWASYRECLSWVEAAEYLSARDLSWLSYRTFDTLRE</sequence>
<feature type="domain" description="Amidohydrolase-related" evidence="2">
    <location>
        <begin position="4"/>
        <end position="265"/>
    </location>
</feature>
<dbReference type="PANTHER" id="PTHR43569:SF1">
    <property type="entry name" value="BLL3371 PROTEIN"/>
    <property type="match status" value="1"/>
</dbReference>
<organism evidence="3 4">
    <name type="scientific">Halorubrum saccharovorum</name>
    <dbReference type="NCBI Taxonomy" id="2248"/>
    <lineage>
        <taxon>Archaea</taxon>
        <taxon>Methanobacteriati</taxon>
        <taxon>Methanobacteriota</taxon>
        <taxon>Stenosarchaea group</taxon>
        <taxon>Halobacteria</taxon>
        <taxon>Halobacteriales</taxon>
        <taxon>Haloferacaceae</taxon>
        <taxon>Halorubrum</taxon>
    </lineage>
</organism>
<accession>A0A0F8D4Y9</accession>
<dbReference type="InterPro" id="IPR052350">
    <property type="entry name" value="Metallo-dep_Lactonases"/>
</dbReference>
<dbReference type="Pfam" id="PF04909">
    <property type="entry name" value="Amidohydro_2"/>
    <property type="match status" value="1"/>
</dbReference>
<dbReference type="EMBL" id="JNFH02000066">
    <property type="protein sequence ID" value="KKF39319.1"/>
    <property type="molecule type" value="Genomic_DNA"/>
</dbReference>
<comment type="caution">
    <text evidence="3">The sequence shown here is derived from an EMBL/GenBank/DDBJ whole genome shotgun (WGS) entry which is preliminary data.</text>
</comment>
<dbReference type="PANTHER" id="PTHR43569">
    <property type="entry name" value="AMIDOHYDROLASE"/>
    <property type="match status" value="1"/>
</dbReference>
<dbReference type="OrthoDB" id="34429at2157"/>
<dbReference type="InterPro" id="IPR032466">
    <property type="entry name" value="Metal_Hydrolase"/>
</dbReference>